<dbReference type="EC" id="2.3.3.9" evidence="4"/>
<comment type="cofactor">
    <cofactor evidence="1">
        <name>Mg(2+)</name>
        <dbReference type="ChEBI" id="CHEBI:18420"/>
    </cofactor>
</comment>
<comment type="catalytic activity">
    <reaction evidence="15">
        <text>(3S)-citramalyl-CoA = pyruvate + acetyl-CoA</text>
        <dbReference type="Rhea" id="RHEA:22612"/>
        <dbReference type="ChEBI" id="CHEBI:15361"/>
        <dbReference type="ChEBI" id="CHEBI:57288"/>
        <dbReference type="ChEBI" id="CHEBI:58668"/>
        <dbReference type="EC" id="4.1.3.25"/>
    </reaction>
</comment>
<evidence type="ECO:0000256" key="25">
    <source>
        <dbReference type="PIRSR" id="PIRSR015582-2"/>
    </source>
</evidence>
<dbReference type="OMA" id="AWLFCPA"/>
<comment type="catalytic activity">
    <reaction evidence="14">
        <text>propanoyl-CoA + glyoxylate + H2O = 3-methylmalate + CoA + H(+)</text>
        <dbReference type="Rhea" id="RHEA:47628"/>
        <dbReference type="ChEBI" id="CHEBI:15377"/>
        <dbReference type="ChEBI" id="CHEBI:15378"/>
        <dbReference type="ChEBI" id="CHEBI:36655"/>
        <dbReference type="ChEBI" id="CHEBI:57287"/>
        <dbReference type="ChEBI" id="CHEBI:57392"/>
        <dbReference type="ChEBI" id="CHEBI:87810"/>
    </reaction>
</comment>
<evidence type="ECO:0000256" key="10">
    <source>
        <dbReference type="ARBA" id="ARBA00022990"/>
    </source>
</evidence>
<sequence length="340" mass="38276">MFNIILKKSLSQKYAIAGVSKIISGNTQWSRNVHTPRRALMYVPSDDKRKLRKSRELEADCIALDLEDGVAPNKKDVARQIARAFFDAGSNNPVDGQKEHRRKSEWAVRVNSVGSGLCEEDLKTVLGGEIKPETILLPKYNNTEQLRQFAEWVNKALADQEHKVNLIFYAESCKSIMRLPELCEYAVQLSEVSNAKFIPVGIVFGSDDFCATIGATRTEEGREILYARQRIVLVAKAFDMQAIDMVYTDYKNLDGLKAQSKDGARMGYTGKQVIHPCQLEIVQKAFVPSLEKVEWASELLKAWDAHLKEGVGAFTFKNKMIDAPTMKQAQNILEIMKSVQ</sequence>
<dbReference type="GO" id="GO:0106064">
    <property type="term" value="P:regulation of cobalamin metabolic process"/>
    <property type="evidence" value="ECO:0007669"/>
    <property type="project" value="UniProtKB-ARBA"/>
</dbReference>
<dbReference type="InterPro" id="IPR040442">
    <property type="entry name" value="Pyrv_kinase-like_dom_sf"/>
</dbReference>
<evidence type="ECO:0000256" key="3">
    <source>
        <dbReference type="ARBA" id="ARBA00011233"/>
    </source>
</evidence>
<evidence type="ECO:0000313" key="28">
    <source>
        <dbReference type="EMBL" id="SSX31555.1"/>
    </source>
</evidence>
<reference evidence="28" key="2">
    <citation type="submission" date="2018-07" db="EMBL/GenBank/DDBJ databases">
        <authorList>
            <person name="Quirk P.G."/>
            <person name="Krulwich T.A."/>
        </authorList>
    </citation>
    <scope>NUCLEOTIDE SEQUENCE</scope>
</reference>
<dbReference type="FunFam" id="3.20.20.60:FF:000014">
    <property type="entry name" value="Citrate lyase subunit beta-like protein"/>
    <property type="match status" value="1"/>
</dbReference>
<name>A0A336L4Q2_CULSO</name>
<dbReference type="Pfam" id="PF03328">
    <property type="entry name" value="HpcH_HpaI"/>
    <property type="match status" value="1"/>
</dbReference>
<dbReference type="VEuPathDB" id="VectorBase:CSON003814"/>
<evidence type="ECO:0000256" key="6">
    <source>
        <dbReference type="ARBA" id="ARBA00022723"/>
    </source>
</evidence>
<dbReference type="GO" id="GO:0047777">
    <property type="term" value="F:(S)-citramalyl-CoA lyase activity"/>
    <property type="evidence" value="ECO:0007669"/>
    <property type="project" value="UniProtKB-EC"/>
</dbReference>
<evidence type="ECO:0000256" key="23">
    <source>
        <dbReference type="ARBA" id="ARBA00083020"/>
    </source>
</evidence>
<dbReference type="InterPro" id="IPR015813">
    <property type="entry name" value="Pyrv/PenolPyrv_kinase-like_dom"/>
</dbReference>
<protein>
    <recommendedName>
        <fullName evidence="20">Citramalyl-CoA lyase, mitochondrial</fullName>
        <ecNumber evidence="4">2.3.3.9</ecNumber>
        <ecNumber evidence="18">3.1.2.30</ecNumber>
        <ecNumber evidence="19">4.1.3.25</ecNumber>
    </recommendedName>
    <alternativeName>
        <fullName evidence="22">(3S)-malyl-CoA thioesterase</fullName>
    </alternativeName>
    <alternativeName>
        <fullName evidence="23">Beta-methylmalate synthase</fullName>
    </alternativeName>
    <alternativeName>
        <fullName evidence="21">Malate synthase</fullName>
    </alternativeName>
</protein>
<evidence type="ECO:0000256" key="21">
    <source>
        <dbReference type="ARBA" id="ARBA00076231"/>
    </source>
</evidence>
<evidence type="ECO:0000256" key="2">
    <source>
        <dbReference type="ARBA" id="ARBA00004173"/>
    </source>
</evidence>
<comment type="function">
    <text evidence="16">Mitochondrial citramalyl-CoA lyase indirectly involved in the vitamin B12 metabolism. Converts citramalyl-CoA into acetyl-CoA and pyruvate in the C5-dicarboxylate catabolism pathway. The C5-dicarboxylate catabolism pathway is required to detoxify itaconate, a vitamin B12-poisoning metabolite. Also acts as a malate synthase in vitro, converting glyoxylate and acetyl-CoA to malate. Also displays malyl-CoA thioesterase activity. Also acts as a beta-methylmalate synthase in vitro, by mediating conversion of glyoxylate and propionyl-CoA to beta-methylmalate. Also has very weak citramalate synthase activity in vitro.</text>
</comment>
<evidence type="ECO:0000256" key="19">
    <source>
        <dbReference type="ARBA" id="ARBA00066840"/>
    </source>
</evidence>
<proteinExistence type="inferred from homology"/>
<evidence type="ECO:0000256" key="15">
    <source>
        <dbReference type="ARBA" id="ARBA00051672"/>
    </source>
</evidence>
<reference evidence="27" key="1">
    <citation type="submission" date="2018-04" db="EMBL/GenBank/DDBJ databases">
        <authorList>
            <person name="Go L.Y."/>
            <person name="Mitchell J.A."/>
        </authorList>
    </citation>
    <scope>NUCLEOTIDE SEQUENCE</scope>
    <source>
        <tissue evidence="27">Whole organism</tissue>
    </source>
</reference>
<keyword evidence="8 25" id="KW-0460">Magnesium</keyword>
<accession>A0A336L4Q2</accession>
<keyword evidence="7" id="KW-0378">Hydrolase</keyword>
<dbReference type="InterPro" id="IPR011206">
    <property type="entry name" value="Citrate_lyase_beta/mcl1/mcl2"/>
</dbReference>
<feature type="domain" description="HpcH/HpaI aldolase/citrate lyase" evidence="26">
    <location>
        <begin position="38"/>
        <end position="276"/>
    </location>
</feature>
<dbReference type="GO" id="GO:0005739">
    <property type="term" value="C:mitochondrion"/>
    <property type="evidence" value="ECO:0007669"/>
    <property type="project" value="UniProtKB-SubCell"/>
</dbReference>
<dbReference type="PANTHER" id="PTHR11105:SF0">
    <property type="entry name" value="CITRAMALYL-COA LYASE, MITOCHONDRIAL"/>
    <property type="match status" value="1"/>
</dbReference>
<evidence type="ECO:0000256" key="14">
    <source>
        <dbReference type="ARBA" id="ARBA00051623"/>
    </source>
</evidence>
<dbReference type="InterPro" id="IPR040186">
    <property type="entry name" value="Citramalyl-CoA_lyase"/>
</dbReference>
<feature type="binding site" evidence="25">
    <location>
        <position position="181"/>
    </location>
    <ligand>
        <name>Mg(2+)</name>
        <dbReference type="ChEBI" id="CHEBI:18420"/>
    </ligand>
</feature>
<dbReference type="EMBL" id="UFQS01001733">
    <property type="protein sequence ID" value="SSX12066.1"/>
    <property type="molecule type" value="Genomic_DNA"/>
</dbReference>
<evidence type="ECO:0000256" key="8">
    <source>
        <dbReference type="ARBA" id="ARBA00022842"/>
    </source>
</evidence>
<comment type="catalytic activity">
    <reaction evidence="13">
        <text>glyoxylate + acetyl-CoA + H2O = (S)-malate + CoA + H(+)</text>
        <dbReference type="Rhea" id="RHEA:18181"/>
        <dbReference type="ChEBI" id="CHEBI:15377"/>
        <dbReference type="ChEBI" id="CHEBI:15378"/>
        <dbReference type="ChEBI" id="CHEBI:15589"/>
        <dbReference type="ChEBI" id="CHEBI:36655"/>
        <dbReference type="ChEBI" id="CHEBI:57287"/>
        <dbReference type="ChEBI" id="CHEBI:57288"/>
        <dbReference type="EC" id="2.3.3.9"/>
    </reaction>
</comment>
<feature type="binding site" evidence="24">
    <location>
        <position position="109"/>
    </location>
    <ligand>
        <name>substrate</name>
    </ligand>
</feature>
<evidence type="ECO:0000256" key="9">
    <source>
        <dbReference type="ARBA" id="ARBA00022946"/>
    </source>
</evidence>
<dbReference type="GO" id="GO:0016787">
    <property type="term" value="F:hydrolase activity"/>
    <property type="evidence" value="ECO:0007669"/>
    <property type="project" value="UniProtKB-KW"/>
</dbReference>
<organism evidence="27">
    <name type="scientific">Culicoides sonorensis</name>
    <name type="common">Biting midge</name>
    <dbReference type="NCBI Taxonomy" id="179676"/>
    <lineage>
        <taxon>Eukaryota</taxon>
        <taxon>Metazoa</taxon>
        <taxon>Ecdysozoa</taxon>
        <taxon>Arthropoda</taxon>
        <taxon>Hexapoda</taxon>
        <taxon>Insecta</taxon>
        <taxon>Pterygota</taxon>
        <taxon>Neoptera</taxon>
        <taxon>Endopterygota</taxon>
        <taxon>Diptera</taxon>
        <taxon>Nematocera</taxon>
        <taxon>Chironomoidea</taxon>
        <taxon>Ceratopogonidae</taxon>
        <taxon>Ceratopogoninae</taxon>
        <taxon>Culicoides</taxon>
        <taxon>Monoculicoides</taxon>
    </lineage>
</organism>
<evidence type="ECO:0000259" key="26">
    <source>
        <dbReference type="Pfam" id="PF03328"/>
    </source>
</evidence>
<evidence type="ECO:0000256" key="17">
    <source>
        <dbReference type="ARBA" id="ARBA00061542"/>
    </source>
</evidence>
<evidence type="ECO:0000256" key="1">
    <source>
        <dbReference type="ARBA" id="ARBA00001946"/>
    </source>
</evidence>
<dbReference type="EC" id="4.1.3.25" evidence="19"/>
<dbReference type="AlphaFoldDB" id="A0A336L4Q2"/>
<dbReference type="EC" id="3.1.2.30" evidence="18"/>
<evidence type="ECO:0000313" key="27">
    <source>
        <dbReference type="EMBL" id="SSX12066.1"/>
    </source>
</evidence>
<dbReference type="PANTHER" id="PTHR11105">
    <property type="entry name" value="CITRATE LYASE SUBUNIT BETA-RELATED"/>
    <property type="match status" value="1"/>
</dbReference>
<evidence type="ECO:0000256" key="7">
    <source>
        <dbReference type="ARBA" id="ARBA00022801"/>
    </source>
</evidence>
<evidence type="ECO:0000256" key="24">
    <source>
        <dbReference type="PIRSR" id="PIRSR015582-1"/>
    </source>
</evidence>
<gene>
    <name evidence="27" type="primary">CSON003814</name>
</gene>
<dbReference type="SUPFAM" id="SSF51621">
    <property type="entry name" value="Phosphoenolpyruvate/pyruvate domain"/>
    <property type="match status" value="1"/>
</dbReference>
<dbReference type="InterPro" id="IPR005000">
    <property type="entry name" value="Aldolase/citrate-lyase_domain"/>
</dbReference>
<evidence type="ECO:0000256" key="11">
    <source>
        <dbReference type="ARBA" id="ARBA00023128"/>
    </source>
</evidence>
<dbReference type="EMBL" id="UFQT01001733">
    <property type="protein sequence ID" value="SSX31555.1"/>
    <property type="molecule type" value="Genomic_DNA"/>
</dbReference>
<evidence type="ECO:0000256" key="4">
    <source>
        <dbReference type="ARBA" id="ARBA00012636"/>
    </source>
</evidence>
<keyword evidence="5" id="KW-0808">Transferase</keyword>
<keyword evidence="11" id="KW-0496">Mitochondrion</keyword>
<feature type="binding site" evidence="25">
    <location>
        <position position="208"/>
    </location>
    <ligand>
        <name>Mg(2+)</name>
        <dbReference type="ChEBI" id="CHEBI:18420"/>
    </ligand>
</feature>
<evidence type="ECO:0000256" key="13">
    <source>
        <dbReference type="ARBA" id="ARBA00047918"/>
    </source>
</evidence>
<dbReference type="PIRSF" id="PIRSF015582">
    <property type="entry name" value="Cit_lyase_B"/>
    <property type="match status" value="1"/>
</dbReference>
<keyword evidence="12" id="KW-0456">Lyase</keyword>
<feature type="binding site" evidence="24">
    <location>
        <position position="181"/>
    </location>
    <ligand>
        <name>substrate</name>
    </ligand>
</feature>
<evidence type="ECO:0000256" key="18">
    <source>
        <dbReference type="ARBA" id="ARBA00066460"/>
    </source>
</evidence>
<evidence type="ECO:0000256" key="16">
    <source>
        <dbReference type="ARBA" id="ARBA00055540"/>
    </source>
</evidence>
<evidence type="ECO:0000256" key="20">
    <source>
        <dbReference type="ARBA" id="ARBA00072098"/>
    </source>
</evidence>
<keyword evidence="10" id="KW-0007">Acetylation</keyword>
<dbReference type="GO" id="GO:0046872">
    <property type="term" value="F:metal ion binding"/>
    <property type="evidence" value="ECO:0007669"/>
    <property type="project" value="UniProtKB-KW"/>
</dbReference>
<comment type="similarity">
    <text evidence="17">Belongs to the HpcH/HpaI aldolase family. Citrate lyase beta subunit-like subfamily.</text>
</comment>
<evidence type="ECO:0000256" key="12">
    <source>
        <dbReference type="ARBA" id="ARBA00023239"/>
    </source>
</evidence>
<comment type="subunit">
    <text evidence="3">Homotrimer.</text>
</comment>
<evidence type="ECO:0000256" key="5">
    <source>
        <dbReference type="ARBA" id="ARBA00022679"/>
    </source>
</evidence>
<keyword evidence="9" id="KW-0809">Transit peptide</keyword>
<keyword evidence="6 25" id="KW-0479">Metal-binding</keyword>
<evidence type="ECO:0000256" key="22">
    <source>
        <dbReference type="ARBA" id="ARBA00076788"/>
    </source>
</evidence>
<dbReference type="Gene3D" id="3.20.20.60">
    <property type="entry name" value="Phosphoenolpyruvate-binding domains"/>
    <property type="match status" value="1"/>
</dbReference>
<dbReference type="GO" id="GO:0004474">
    <property type="term" value="F:malate synthase activity"/>
    <property type="evidence" value="ECO:0007669"/>
    <property type="project" value="UniProtKB-EC"/>
</dbReference>
<comment type="subcellular location">
    <subcellularLocation>
        <location evidence="2">Mitochondrion</location>
    </subcellularLocation>
</comment>